<reference evidence="2 3" key="1">
    <citation type="journal article" date="2022" name="bioRxiv">
        <title>Genomics of Preaxostyla Flagellates Illuminates Evolutionary Transitions and the Path Towards Mitochondrial Loss.</title>
        <authorList>
            <person name="Novak L.V.F."/>
            <person name="Treitli S.C."/>
            <person name="Pyrih J."/>
            <person name="Halakuc P."/>
            <person name="Pipaliya S.V."/>
            <person name="Vacek V."/>
            <person name="Brzon O."/>
            <person name="Soukal P."/>
            <person name="Eme L."/>
            <person name="Dacks J.B."/>
            <person name="Karnkowska A."/>
            <person name="Elias M."/>
            <person name="Hampl V."/>
        </authorList>
    </citation>
    <scope>NUCLEOTIDE SEQUENCE [LARGE SCALE GENOMIC DNA]</scope>
    <source>
        <strain evidence="2">NAU3</strain>
        <tissue evidence="2">Gut</tissue>
    </source>
</reference>
<keyword evidence="1" id="KW-0472">Membrane</keyword>
<gene>
    <name evidence="2" type="ORF">BLNAU_8714</name>
</gene>
<dbReference type="Proteomes" id="UP001281761">
    <property type="component" value="Unassembled WGS sequence"/>
</dbReference>
<proteinExistence type="predicted"/>
<evidence type="ECO:0000256" key="1">
    <source>
        <dbReference type="SAM" id="Phobius"/>
    </source>
</evidence>
<keyword evidence="1" id="KW-1133">Transmembrane helix</keyword>
<sequence>MFRNCFSATNTGHDVFINEFQLYPQQTFCDSTSPSTSRIVERWGSDYSNLLQSPANSAKVVSLTSIDMVVSGSLTLTFDKPASGTFYALLDNSFGTERTDPALPPNIGRLVTFTFSGGMSKTLSVQCGDQYLLQSRLDEYMLHAVSCLGWDVVQPTFKTVDVTLDETGTFYVFTLTGKDILDGAYTVILNDTNQLHVAVSTDYTGESVGVGSIATSIFDKGRSPGTNYTIVAVLGPFQSHLHIVKPGSAVFQLPAAAYLGQLKGTSFLDAAKTQLQLTFESGHLEKNKKHTLVLRKSVDDLTRFTFEIWTDSDGHLLPLDVTLDPYETDPEEKKKKLQLGATYAAVSLTAEGRQYSVLVSEEVYAMPTDVCRAVGVSSPTLTKRKTEVTVTVQGRLFPSSVSSISLQRGESIIQSTSVDIISNEKIEATFSVDFVETDSTLSFGEEYTLKSVPGDDEVIVREGVVVVVPSPPFISSITPSPHPSSPTQFSLIFEGQNLPSGLVFLAHVESNPPIPVTISADGTRGTTPYLTAGGASLIEISKMYTVSSLTKEDDAEEHILLKHTTFATPSAPERTVFIVDSESTDTTRQCGSSISPCQSVDVVWGIVSVSGLRHPNISIHTAAQLESSLLISDQMSVAFSKDAIDVATLSFHSTATHQSGEGLIVVEGGKLSIDDVNVVIRSADTSFVFVSARKATIVLKGSFTGHPTSTNTQSDAEGEDEVCEWRSSAFQLDDCSTSVTFSSFSNLSQGAIQMTKGSLNIDTTAFHDNSPKLASFASLRRNIHCSEGGNVVVGTLSGGDGVLSHSTWFSLEGCSFDAPEEIKETPFFVPTLSNSSTSTHSKKKEFEIEIRGTTLIPCGLNLEVFEMDKDEKVGESTRLPLTLASTSSFTHTSITLTIPDSSLSSLSSSLAWRGRLVFGANQTTTESFVVQKSSADRIAQSAKENMKWWLPLILSLIALVVIGMLVVFLCWRHRKHNKTKHESEQPEQELQPEDKVEVEDNAVLPLQNMADQTTLSAFTDSEMNEAKMSSKRQAQDSTHLPVKEVLTCGEKCEVVTIPVTDTLFSKLHKQGCSFDKRAAQRQLTKGVNALVYLKPDPSAGI</sequence>
<evidence type="ECO:0000313" key="2">
    <source>
        <dbReference type="EMBL" id="KAK2956347.1"/>
    </source>
</evidence>
<keyword evidence="3" id="KW-1185">Reference proteome</keyword>
<comment type="caution">
    <text evidence="2">The sequence shown here is derived from an EMBL/GenBank/DDBJ whole genome shotgun (WGS) entry which is preliminary data.</text>
</comment>
<feature type="transmembrane region" description="Helical" evidence="1">
    <location>
        <begin position="948"/>
        <end position="971"/>
    </location>
</feature>
<keyword evidence="1" id="KW-0812">Transmembrane</keyword>
<accession>A0ABQ9XY08</accession>
<dbReference type="EMBL" id="JARBJD010000057">
    <property type="protein sequence ID" value="KAK2956347.1"/>
    <property type="molecule type" value="Genomic_DNA"/>
</dbReference>
<name>A0ABQ9XY08_9EUKA</name>
<protein>
    <submittedName>
        <fullName evidence="2">Uncharacterized protein</fullName>
    </submittedName>
</protein>
<evidence type="ECO:0000313" key="3">
    <source>
        <dbReference type="Proteomes" id="UP001281761"/>
    </source>
</evidence>
<organism evidence="2 3">
    <name type="scientific">Blattamonas nauphoetae</name>
    <dbReference type="NCBI Taxonomy" id="2049346"/>
    <lineage>
        <taxon>Eukaryota</taxon>
        <taxon>Metamonada</taxon>
        <taxon>Preaxostyla</taxon>
        <taxon>Oxymonadida</taxon>
        <taxon>Blattamonas</taxon>
    </lineage>
</organism>